<dbReference type="Proteomes" id="UP001327560">
    <property type="component" value="Chromosome 3"/>
</dbReference>
<name>A0AAQ3K3U2_9LILI</name>
<gene>
    <name evidence="2" type="ORF">Cni_G10151</name>
</gene>
<feature type="compositionally biased region" description="Basic and acidic residues" evidence="1">
    <location>
        <begin position="173"/>
        <end position="192"/>
    </location>
</feature>
<feature type="compositionally biased region" description="Polar residues" evidence="1">
    <location>
        <begin position="56"/>
        <end position="65"/>
    </location>
</feature>
<sequence length="192" mass="21691">MITSTRQKLKIIMIHHNDTAVENDNVSVIGLQSQNGNEAENEPVENVQPVEPTENTANAYQNTPAEQERDTPVVEQHTPLDLNQTTRSRRRQIIKAKLGQVNRVKQSNSSRDTPIETDAGNQDQASSDGWNWLDRWMEERYWDIRESVKHRGGVGRWPLGGESDGGAGRRAQRRNDPRELEDARGAEKASSI</sequence>
<dbReference type="EMBL" id="CP136892">
    <property type="protein sequence ID" value="WOL01435.1"/>
    <property type="molecule type" value="Genomic_DNA"/>
</dbReference>
<feature type="region of interest" description="Disordered" evidence="1">
    <location>
        <begin position="34"/>
        <end position="128"/>
    </location>
</feature>
<keyword evidence="3" id="KW-1185">Reference proteome</keyword>
<proteinExistence type="predicted"/>
<reference evidence="2 3" key="1">
    <citation type="submission" date="2023-10" db="EMBL/GenBank/DDBJ databases">
        <title>Chromosome-scale genome assembly provides insights into flower coloration mechanisms of Canna indica.</title>
        <authorList>
            <person name="Li C."/>
        </authorList>
    </citation>
    <scope>NUCLEOTIDE SEQUENCE [LARGE SCALE GENOMIC DNA]</scope>
    <source>
        <tissue evidence="2">Flower</tissue>
    </source>
</reference>
<evidence type="ECO:0000256" key="1">
    <source>
        <dbReference type="SAM" id="MobiDB-lite"/>
    </source>
</evidence>
<feature type="compositionally biased region" description="Polar residues" evidence="1">
    <location>
        <begin position="103"/>
        <end position="112"/>
    </location>
</feature>
<feature type="compositionally biased region" description="Low complexity" evidence="1">
    <location>
        <begin position="44"/>
        <end position="55"/>
    </location>
</feature>
<evidence type="ECO:0000313" key="2">
    <source>
        <dbReference type="EMBL" id="WOL01435.1"/>
    </source>
</evidence>
<evidence type="ECO:0000313" key="3">
    <source>
        <dbReference type="Proteomes" id="UP001327560"/>
    </source>
</evidence>
<organism evidence="2 3">
    <name type="scientific">Canna indica</name>
    <name type="common">Indian-shot</name>
    <dbReference type="NCBI Taxonomy" id="4628"/>
    <lineage>
        <taxon>Eukaryota</taxon>
        <taxon>Viridiplantae</taxon>
        <taxon>Streptophyta</taxon>
        <taxon>Embryophyta</taxon>
        <taxon>Tracheophyta</taxon>
        <taxon>Spermatophyta</taxon>
        <taxon>Magnoliopsida</taxon>
        <taxon>Liliopsida</taxon>
        <taxon>Zingiberales</taxon>
        <taxon>Cannaceae</taxon>
        <taxon>Canna</taxon>
    </lineage>
</organism>
<protein>
    <submittedName>
        <fullName evidence="2">Uncharacterized protein</fullName>
    </submittedName>
</protein>
<accession>A0AAQ3K3U2</accession>
<feature type="compositionally biased region" description="Polar residues" evidence="1">
    <location>
        <begin position="119"/>
        <end position="128"/>
    </location>
</feature>
<feature type="region of interest" description="Disordered" evidence="1">
    <location>
        <begin position="151"/>
        <end position="192"/>
    </location>
</feature>
<dbReference type="AlphaFoldDB" id="A0AAQ3K3U2"/>